<evidence type="ECO:0000313" key="2">
    <source>
        <dbReference type="EMBL" id="AUH16579.1"/>
    </source>
</evidence>
<evidence type="ECO:0000313" key="3">
    <source>
        <dbReference type="EMBL" id="STL19016.1"/>
    </source>
</evidence>
<geneLocation type="plasmid" evidence="2">
    <name>pCOV8</name>
</geneLocation>
<evidence type="ECO:0000256" key="1">
    <source>
        <dbReference type="SAM" id="MobiDB-lite"/>
    </source>
</evidence>
<name>A0A2H5C0U3_ECOLX</name>
<reference evidence="2" key="1">
    <citation type="journal article" date="2018" name="PLoS ONE">
        <title>Characterization of plasmids harboring blaCTX-M and blaCMY genes in E. coli from French broilers.</title>
        <authorList>
            <person name="Touzain F."/>
            <person name="Le Devendec L."/>
            <person name="De Boisseson C."/>
            <person name="Baron S."/>
            <person name="Jouy E."/>
            <person name="Perrin-Guyomard A."/>
            <person name="Blanchard Y."/>
            <person name="Kempf I."/>
        </authorList>
    </citation>
    <scope>NUCLEOTIDE SEQUENCE</scope>
    <source>
        <plasmid evidence="2">pCOV8</plasmid>
    </source>
</reference>
<dbReference type="RefSeq" id="WP_000113177.1">
    <property type="nucleotide sequence ID" value="NZ_BFKT01000234.1"/>
</dbReference>
<dbReference type="AlphaFoldDB" id="A0A2H5C0U3"/>
<organism evidence="2">
    <name type="scientific">Escherichia coli</name>
    <dbReference type="NCBI Taxonomy" id="562"/>
    <lineage>
        <taxon>Bacteria</taxon>
        <taxon>Pseudomonadati</taxon>
        <taxon>Pseudomonadota</taxon>
        <taxon>Gammaproteobacteria</taxon>
        <taxon>Enterobacterales</taxon>
        <taxon>Enterobacteriaceae</taxon>
        <taxon>Escherichia</taxon>
    </lineage>
</organism>
<dbReference type="EMBL" id="UGEM01000002">
    <property type="protein sequence ID" value="STL19016.1"/>
    <property type="molecule type" value="Genomic_DNA"/>
</dbReference>
<protein>
    <submittedName>
        <fullName evidence="2">Uncharacterized protein</fullName>
    </submittedName>
</protein>
<accession>A0A2H5C0U3</accession>
<gene>
    <name evidence="3" type="ORF">NCTC9075_00092</name>
    <name evidence="2" type="ORF">PCOV8_00209</name>
</gene>
<feature type="region of interest" description="Disordered" evidence="1">
    <location>
        <begin position="95"/>
        <end position="130"/>
    </location>
</feature>
<feature type="compositionally biased region" description="Polar residues" evidence="1">
    <location>
        <begin position="109"/>
        <end position="121"/>
    </location>
</feature>
<dbReference type="EMBL" id="MG648898">
    <property type="protein sequence ID" value="AUH16579.1"/>
    <property type="molecule type" value="Genomic_DNA"/>
</dbReference>
<evidence type="ECO:0000313" key="4">
    <source>
        <dbReference type="Proteomes" id="UP000254181"/>
    </source>
</evidence>
<sequence length="130" mass="13508">MARLIKNIDTISHGSLKAGRLLNGLMDNSRIAELIASGHAIATEEDGDLASAGGYDAAKLAFEHGYASAVNDAVDAGLITRTEAGSCVFEVEFEDDGGNEETVADDSSESVATSDTSNAKKSTQKKGNKK</sequence>
<dbReference type="Proteomes" id="UP000254181">
    <property type="component" value="Unassembled WGS sequence"/>
</dbReference>
<reference evidence="3 4" key="2">
    <citation type="submission" date="2018-06" db="EMBL/GenBank/DDBJ databases">
        <authorList>
            <consortium name="Pathogen Informatics"/>
            <person name="Doyle S."/>
        </authorList>
    </citation>
    <scope>NUCLEOTIDE SEQUENCE [LARGE SCALE GENOMIC DNA]</scope>
    <source>
        <strain evidence="3 4">NCTC9075</strain>
    </source>
</reference>
<feature type="compositionally biased region" description="Acidic residues" evidence="1">
    <location>
        <begin position="95"/>
        <end position="108"/>
    </location>
</feature>
<keyword evidence="2" id="KW-0614">Plasmid</keyword>
<proteinExistence type="predicted"/>